<keyword evidence="9 11" id="KW-0472">Membrane</keyword>
<reference evidence="14 15" key="1">
    <citation type="submission" date="2022-03" db="EMBL/GenBank/DDBJ databases">
        <title>Complete genome analysis of Roseomonas KG 17.1 : a prolific producer of plant growth promoters.</title>
        <authorList>
            <person name="Saadouli I."/>
            <person name="Najjari A."/>
            <person name="Mosbah A."/>
            <person name="Ouzari H.I."/>
        </authorList>
    </citation>
    <scope>NUCLEOTIDE SEQUENCE [LARGE SCALE GENOMIC DNA]</scope>
    <source>
        <strain evidence="14 15">KG17-1</strain>
    </source>
</reference>
<gene>
    <name evidence="14" type="ORF">MON41_26020</name>
</gene>
<name>A0ABS9WD15_9PROT</name>
<keyword evidence="8" id="KW-0406">Ion transport</keyword>
<evidence type="ECO:0000256" key="11">
    <source>
        <dbReference type="PROSITE-ProRule" id="PRU01360"/>
    </source>
</evidence>
<proteinExistence type="inferred from homology"/>
<dbReference type="InterPro" id="IPR039426">
    <property type="entry name" value="TonB-dep_rcpt-like"/>
</dbReference>
<comment type="subcellular location">
    <subcellularLocation>
        <location evidence="1 11">Cell outer membrane</location>
        <topology evidence="1 11">Multi-pass membrane protein</topology>
    </subcellularLocation>
</comment>
<keyword evidence="4" id="KW-0410">Iron transport</keyword>
<comment type="similarity">
    <text evidence="11">Belongs to the TonB-dependent receptor family.</text>
</comment>
<sequence length="326" mass="35096">MTRSIRSSLLASAASWCLFLAGLPAQAQSTDAAAGDLVVLPQVDVQATAWRSWESVPGYVAPVTTTGSKTDTPLIEAPQSVGLVTRDQIDDQAPQGVSQALRYTAGVLGEVRPSARYDSVFVRGFGGQGTGAAFVNFLDGLRQGRGLYFGVPNTDPWLLERIEVLRGPASVLYGQTGAGGLVNLVSRRPSANHVNEVRLEAGSHALLQTAFDLGGELTEDGTLLYRLTGIARKSDTQYDYTEEERIAIAPALTWRPDDNTSLTVLASYQHDPEGGFYNFVPASGSVLPNPNGRIGRNFFGGDPAYDRFNRTQAAIGYQFEHRLDDV</sequence>
<keyword evidence="10 11" id="KW-0998">Cell outer membrane</keyword>
<organism evidence="14 15">
    <name type="scientific">Teichococcus vastitatis</name>
    <dbReference type="NCBI Taxonomy" id="2307076"/>
    <lineage>
        <taxon>Bacteria</taxon>
        <taxon>Pseudomonadati</taxon>
        <taxon>Pseudomonadota</taxon>
        <taxon>Alphaproteobacteria</taxon>
        <taxon>Acetobacterales</taxon>
        <taxon>Roseomonadaceae</taxon>
        <taxon>Roseomonas</taxon>
    </lineage>
</organism>
<protein>
    <submittedName>
        <fullName evidence="14">TonB-dependent receptor plug domain-containing protein</fullName>
    </submittedName>
</protein>
<evidence type="ECO:0000256" key="10">
    <source>
        <dbReference type="ARBA" id="ARBA00023237"/>
    </source>
</evidence>
<comment type="caution">
    <text evidence="14">The sequence shown here is derived from an EMBL/GenBank/DDBJ whole genome shotgun (WGS) entry which is preliminary data.</text>
</comment>
<dbReference type="Gene3D" id="2.170.130.10">
    <property type="entry name" value="TonB-dependent receptor, plug domain"/>
    <property type="match status" value="1"/>
</dbReference>
<dbReference type="RefSeq" id="WP_241794070.1">
    <property type="nucleotide sequence ID" value="NZ_JALBUU010000125.1"/>
</dbReference>
<feature type="signal peptide" evidence="12">
    <location>
        <begin position="1"/>
        <end position="27"/>
    </location>
</feature>
<evidence type="ECO:0000256" key="8">
    <source>
        <dbReference type="ARBA" id="ARBA00023065"/>
    </source>
</evidence>
<keyword evidence="7" id="KW-0408">Iron</keyword>
<dbReference type="Pfam" id="PF07715">
    <property type="entry name" value="Plug"/>
    <property type="match status" value="1"/>
</dbReference>
<evidence type="ECO:0000256" key="2">
    <source>
        <dbReference type="ARBA" id="ARBA00022448"/>
    </source>
</evidence>
<evidence type="ECO:0000256" key="1">
    <source>
        <dbReference type="ARBA" id="ARBA00004571"/>
    </source>
</evidence>
<keyword evidence="6 12" id="KW-0732">Signal</keyword>
<evidence type="ECO:0000259" key="13">
    <source>
        <dbReference type="Pfam" id="PF07715"/>
    </source>
</evidence>
<dbReference type="Gene3D" id="2.40.170.20">
    <property type="entry name" value="TonB-dependent receptor, beta-barrel domain"/>
    <property type="match status" value="1"/>
</dbReference>
<feature type="domain" description="TonB-dependent receptor plug" evidence="13">
    <location>
        <begin position="74"/>
        <end position="180"/>
    </location>
</feature>
<evidence type="ECO:0000256" key="9">
    <source>
        <dbReference type="ARBA" id="ARBA00023136"/>
    </source>
</evidence>
<dbReference type="InterPro" id="IPR036942">
    <property type="entry name" value="Beta-barrel_TonB_sf"/>
</dbReference>
<evidence type="ECO:0000256" key="12">
    <source>
        <dbReference type="SAM" id="SignalP"/>
    </source>
</evidence>
<keyword evidence="5 11" id="KW-0812">Transmembrane</keyword>
<dbReference type="InterPro" id="IPR037066">
    <property type="entry name" value="Plug_dom_sf"/>
</dbReference>
<keyword evidence="14" id="KW-0675">Receptor</keyword>
<dbReference type="SUPFAM" id="SSF56935">
    <property type="entry name" value="Porins"/>
    <property type="match status" value="1"/>
</dbReference>
<dbReference type="InterPro" id="IPR012910">
    <property type="entry name" value="Plug_dom"/>
</dbReference>
<keyword evidence="3 11" id="KW-1134">Transmembrane beta strand</keyword>
<dbReference type="Proteomes" id="UP001201985">
    <property type="component" value="Unassembled WGS sequence"/>
</dbReference>
<accession>A0ABS9WD15</accession>
<keyword evidence="15" id="KW-1185">Reference proteome</keyword>
<evidence type="ECO:0000256" key="3">
    <source>
        <dbReference type="ARBA" id="ARBA00022452"/>
    </source>
</evidence>
<evidence type="ECO:0000256" key="5">
    <source>
        <dbReference type="ARBA" id="ARBA00022692"/>
    </source>
</evidence>
<evidence type="ECO:0000313" key="14">
    <source>
        <dbReference type="EMBL" id="MCI0757093.1"/>
    </source>
</evidence>
<evidence type="ECO:0000256" key="6">
    <source>
        <dbReference type="ARBA" id="ARBA00022729"/>
    </source>
</evidence>
<evidence type="ECO:0000313" key="15">
    <source>
        <dbReference type="Proteomes" id="UP001201985"/>
    </source>
</evidence>
<dbReference type="EMBL" id="JALBUU010000125">
    <property type="protein sequence ID" value="MCI0757093.1"/>
    <property type="molecule type" value="Genomic_DNA"/>
</dbReference>
<dbReference type="PANTHER" id="PTHR32552:SF68">
    <property type="entry name" value="FERRICHROME OUTER MEMBRANE TRANSPORTER_PHAGE RECEPTOR"/>
    <property type="match status" value="1"/>
</dbReference>
<dbReference type="PROSITE" id="PS52016">
    <property type="entry name" value="TONB_DEPENDENT_REC_3"/>
    <property type="match status" value="1"/>
</dbReference>
<dbReference type="PANTHER" id="PTHR32552">
    <property type="entry name" value="FERRICHROME IRON RECEPTOR-RELATED"/>
    <property type="match status" value="1"/>
</dbReference>
<feature type="chain" id="PRO_5045326026" evidence="12">
    <location>
        <begin position="28"/>
        <end position="326"/>
    </location>
</feature>
<keyword evidence="2 11" id="KW-0813">Transport</keyword>
<evidence type="ECO:0000256" key="4">
    <source>
        <dbReference type="ARBA" id="ARBA00022496"/>
    </source>
</evidence>
<evidence type="ECO:0000256" key="7">
    <source>
        <dbReference type="ARBA" id="ARBA00023004"/>
    </source>
</evidence>